<reference evidence="3" key="2">
    <citation type="journal article" date="2013" name="Nat. Commun.">
        <title>Genome of the Chinese tree shrew.</title>
        <authorList>
            <person name="Fan Y."/>
            <person name="Huang Z.Y."/>
            <person name="Cao C.C."/>
            <person name="Chen C.S."/>
            <person name="Chen Y.X."/>
            <person name="Fan D.D."/>
            <person name="He J."/>
            <person name="Hou H.L."/>
            <person name="Hu L."/>
            <person name="Hu X.T."/>
            <person name="Jiang X.T."/>
            <person name="Lai R."/>
            <person name="Lang Y.S."/>
            <person name="Liang B."/>
            <person name="Liao S.G."/>
            <person name="Mu D."/>
            <person name="Ma Y.Y."/>
            <person name="Niu Y.Y."/>
            <person name="Sun X.Q."/>
            <person name="Xia J.Q."/>
            <person name="Xiao J."/>
            <person name="Xiong Z.Q."/>
            <person name="Xu L."/>
            <person name="Yang L."/>
            <person name="Zhang Y."/>
            <person name="Zhao W."/>
            <person name="Zhao X.D."/>
            <person name="Zheng Y.T."/>
            <person name="Zhou J.M."/>
            <person name="Zhu Y.B."/>
            <person name="Zhang G.J."/>
            <person name="Wang J."/>
            <person name="Yao Y.G."/>
        </authorList>
    </citation>
    <scope>NUCLEOTIDE SEQUENCE [LARGE SCALE GENOMIC DNA]</scope>
</reference>
<feature type="region of interest" description="Disordered" evidence="1">
    <location>
        <begin position="34"/>
        <end position="72"/>
    </location>
</feature>
<accession>L9KQP1</accession>
<proteinExistence type="predicted"/>
<feature type="compositionally biased region" description="Polar residues" evidence="1">
    <location>
        <begin position="61"/>
        <end position="72"/>
    </location>
</feature>
<evidence type="ECO:0000313" key="2">
    <source>
        <dbReference type="EMBL" id="ELW64804.1"/>
    </source>
</evidence>
<gene>
    <name evidence="2" type="ORF">TREES_T100010675</name>
</gene>
<keyword evidence="3" id="KW-1185">Reference proteome</keyword>
<organism evidence="2 3">
    <name type="scientific">Tupaia chinensis</name>
    <name type="common">Chinese tree shrew</name>
    <name type="synonym">Tupaia belangeri chinensis</name>
    <dbReference type="NCBI Taxonomy" id="246437"/>
    <lineage>
        <taxon>Eukaryota</taxon>
        <taxon>Metazoa</taxon>
        <taxon>Chordata</taxon>
        <taxon>Craniata</taxon>
        <taxon>Vertebrata</taxon>
        <taxon>Euteleostomi</taxon>
        <taxon>Mammalia</taxon>
        <taxon>Eutheria</taxon>
        <taxon>Euarchontoglires</taxon>
        <taxon>Scandentia</taxon>
        <taxon>Tupaiidae</taxon>
        <taxon>Tupaia</taxon>
    </lineage>
</organism>
<protein>
    <submittedName>
        <fullName evidence="2">Uncharacterized protein</fullName>
    </submittedName>
</protein>
<dbReference type="AlphaFoldDB" id="L9KQP1"/>
<name>L9KQP1_TUPCH</name>
<dbReference type="Proteomes" id="UP000011518">
    <property type="component" value="Unassembled WGS sequence"/>
</dbReference>
<dbReference type="InParanoid" id="L9KQP1"/>
<reference evidence="3" key="1">
    <citation type="submission" date="2012-07" db="EMBL/GenBank/DDBJ databases">
        <title>Genome of the Chinese tree shrew, a rising model animal genetically related to primates.</title>
        <authorList>
            <person name="Zhang G."/>
            <person name="Fan Y."/>
            <person name="Yao Y."/>
            <person name="Huang Z."/>
        </authorList>
    </citation>
    <scope>NUCLEOTIDE SEQUENCE [LARGE SCALE GENOMIC DNA]</scope>
</reference>
<dbReference type="EMBL" id="KB320711">
    <property type="protein sequence ID" value="ELW64804.1"/>
    <property type="molecule type" value="Genomic_DNA"/>
</dbReference>
<sequence length="72" mass="7618">MTGEAGIDYEANECGPYLRGQQDHDMAAFNVCSSEANGPSARHRAVPTNGYKEDEVKAGQSHGSLSGGYAQQ</sequence>
<evidence type="ECO:0000256" key="1">
    <source>
        <dbReference type="SAM" id="MobiDB-lite"/>
    </source>
</evidence>
<evidence type="ECO:0000313" key="3">
    <source>
        <dbReference type="Proteomes" id="UP000011518"/>
    </source>
</evidence>